<dbReference type="Gene3D" id="1.20.120.1200">
    <property type="entry name" value="NADH-ubiquinone/plastoquinone oxidoreductase chain 6, subunit NuoJ"/>
    <property type="match status" value="1"/>
</dbReference>
<evidence type="ECO:0000313" key="17">
    <source>
        <dbReference type="Proteomes" id="UP001155027"/>
    </source>
</evidence>
<evidence type="ECO:0000256" key="10">
    <source>
        <dbReference type="SAM" id="MobiDB-lite"/>
    </source>
</evidence>
<feature type="transmembrane region" description="Helical" evidence="11">
    <location>
        <begin position="652"/>
        <end position="672"/>
    </location>
</feature>
<dbReference type="InterPro" id="IPR025383">
    <property type="entry name" value="MrpA_C/MbhD"/>
</dbReference>
<evidence type="ECO:0000256" key="8">
    <source>
        <dbReference type="ARBA" id="ARBA00023136"/>
    </source>
</evidence>
<feature type="transmembrane region" description="Helical" evidence="11">
    <location>
        <begin position="270"/>
        <end position="290"/>
    </location>
</feature>
<dbReference type="AlphaFoldDB" id="A0A9X2TF25"/>
<feature type="transmembrane region" description="Helical" evidence="11">
    <location>
        <begin position="599"/>
        <end position="620"/>
    </location>
</feature>
<evidence type="ECO:0000259" key="12">
    <source>
        <dbReference type="Pfam" id="PF00361"/>
    </source>
</evidence>
<feature type="transmembrane region" description="Helical" evidence="11">
    <location>
        <begin position="684"/>
        <end position="705"/>
    </location>
</feature>
<evidence type="ECO:0000313" key="16">
    <source>
        <dbReference type="EMBL" id="MCS3677012.1"/>
    </source>
</evidence>
<feature type="transmembrane region" description="Helical" evidence="11">
    <location>
        <begin position="77"/>
        <end position="97"/>
    </location>
</feature>
<keyword evidence="8 11" id="KW-0472">Membrane</keyword>
<dbReference type="RefSeq" id="WP_259079605.1">
    <property type="nucleotide sequence ID" value="NZ_JANUAU010000002.1"/>
</dbReference>
<feature type="transmembrane region" description="Helical" evidence="11">
    <location>
        <begin position="163"/>
        <end position="185"/>
    </location>
</feature>
<evidence type="ECO:0000256" key="5">
    <source>
        <dbReference type="ARBA" id="ARBA00022692"/>
    </source>
</evidence>
<feature type="transmembrane region" description="Helical" evidence="11">
    <location>
        <begin position="406"/>
        <end position="428"/>
    </location>
</feature>
<keyword evidence="5 9" id="KW-0812">Transmembrane</keyword>
<dbReference type="PANTHER" id="PTHR43373:SF1">
    <property type="entry name" value="NA(+)_H(+) ANTIPORTER SUBUNIT A"/>
    <property type="match status" value="1"/>
</dbReference>
<dbReference type="GO" id="GO:0006811">
    <property type="term" value="P:monoatomic ion transport"/>
    <property type="evidence" value="ECO:0007669"/>
    <property type="project" value="UniProtKB-KW"/>
</dbReference>
<evidence type="ECO:0000256" key="11">
    <source>
        <dbReference type="SAM" id="Phobius"/>
    </source>
</evidence>
<protein>
    <submittedName>
        <fullName evidence="16">Multicomponent Na+:H+ antiporter subunit A</fullName>
    </submittedName>
</protein>
<feature type="transmembrane region" description="Helical" evidence="11">
    <location>
        <begin position="568"/>
        <end position="587"/>
    </location>
</feature>
<feature type="transmembrane region" description="Helical" evidence="11">
    <location>
        <begin position="501"/>
        <end position="521"/>
    </location>
</feature>
<feature type="domain" description="MrpA C-terminal/MbhD" evidence="14">
    <location>
        <begin position="608"/>
        <end position="670"/>
    </location>
</feature>
<feature type="transmembrane region" description="Helical" evidence="11">
    <location>
        <begin position="205"/>
        <end position="230"/>
    </location>
</feature>
<feature type="region of interest" description="Disordered" evidence="10">
    <location>
        <begin position="766"/>
        <end position="794"/>
    </location>
</feature>
<evidence type="ECO:0000259" key="15">
    <source>
        <dbReference type="Pfam" id="PF20501"/>
    </source>
</evidence>
<feature type="transmembrane region" description="Helical" evidence="11">
    <location>
        <begin position="321"/>
        <end position="346"/>
    </location>
</feature>
<comment type="caution">
    <text evidence="16">The sequence shown here is derived from an EMBL/GenBank/DDBJ whole genome shotgun (WGS) entry which is preliminary data.</text>
</comment>
<dbReference type="GO" id="GO:0005886">
    <property type="term" value="C:plasma membrane"/>
    <property type="evidence" value="ECO:0007669"/>
    <property type="project" value="UniProtKB-SubCell"/>
</dbReference>
<feature type="transmembrane region" description="Helical" evidence="11">
    <location>
        <begin position="132"/>
        <end position="151"/>
    </location>
</feature>
<feature type="domain" description="NADH:quinone oxidoreductase/Mrp antiporter transmembrane" evidence="12">
    <location>
        <begin position="126"/>
        <end position="413"/>
    </location>
</feature>
<feature type="transmembrane region" description="Helical" evidence="11">
    <location>
        <begin position="297"/>
        <end position="315"/>
    </location>
</feature>
<keyword evidence="6 11" id="KW-1133">Transmembrane helix</keyword>
<dbReference type="PRINTS" id="PR01434">
    <property type="entry name" value="NADHDHGNASE5"/>
</dbReference>
<dbReference type="EMBL" id="JANUAU010000002">
    <property type="protein sequence ID" value="MCS3677012.1"/>
    <property type="molecule type" value="Genomic_DNA"/>
</dbReference>
<dbReference type="PANTHER" id="PTHR43373">
    <property type="entry name" value="NA(+)/H(+) ANTIPORTER SUBUNIT"/>
    <property type="match status" value="1"/>
</dbReference>
<feature type="transmembrane region" description="Helical" evidence="11">
    <location>
        <begin position="449"/>
        <end position="470"/>
    </location>
</feature>
<dbReference type="InterPro" id="IPR046806">
    <property type="entry name" value="MrpA_C/MbhE"/>
</dbReference>
<evidence type="ECO:0000256" key="3">
    <source>
        <dbReference type="ARBA" id="ARBA00022449"/>
    </source>
</evidence>
<dbReference type="Pfam" id="PF13244">
    <property type="entry name" value="MbhD"/>
    <property type="match status" value="1"/>
</dbReference>
<evidence type="ECO:0000259" key="14">
    <source>
        <dbReference type="Pfam" id="PF13244"/>
    </source>
</evidence>
<feature type="transmembrane region" description="Helical" evidence="11">
    <location>
        <begin position="367"/>
        <end position="386"/>
    </location>
</feature>
<dbReference type="Pfam" id="PF20501">
    <property type="entry name" value="MbhE"/>
    <property type="match status" value="1"/>
</dbReference>
<organism evidence="16 17">
    <name type="scientific">Salinibacter ruber</name>
    <dbReference type="NCBI Taxonomy" id="146919"/>
    <lineage>
        <taxon>Bacteria</taxon>
        <taxon>Pseudomonadati</taxon>
        <taxon>Rhodothermota</taxon>
        <taxon>Rhodothermia</taxon>
        <taxon>Rhodothermales</taxon>
        <taxon>Salinibacteraceae</taxon>
        <taxon>Salinibacter</taxon>
    </lineage>
</organism>
<dbReference type="InterPro" id="IPR042106">
    <property type="entry name" value="Nuo/plastoQ_OxRdtase_6_NuoJ"/>
</dbReference>
<evidence type="ECO:0000256" key="7">
    <source>
        <dbReference type="ARBA" id="ARBA00023065"/>
    </source>
</evidence>
<feature type="transmembrane region" description="Helical" evidence="11">
    <location>
        <begin position="743"/>
        <end position="761"/>
    </location>
</feature>
<feature type="transmembrane region" description="Helical" evidence="11">
    <location>
        <begin position="242"/>
        <end position="258"/>
    </location>
</feature>
<feature type="domain" description="NADH-Ubiquinone oxidoreductase (complex I) chain 5 N-terminal" evidence="13">
    <location>
        <begin position="65"/>
        <end position="110"/>
    </location>
</feature>
<dbReference type="Proteomes" id="UP001155027">
    <property type="component" value="Unassembled WGS sequence"/>
</dbReference>
<feature type="transmembrane region" description="Helical" evidence="11">
    <location>
        <begin position="109"/>
        <end position="126"/>
    </location>
</feature>
<evidence type="ECO:0000256" key="1">
    <source>
        <dbReference type="ARBA" id="ARBA00004651"/>
    </source>
</evidence>
<dbReference type="GO" id="GO:0015297">
    <property type="term" value="F:antiporter activity"/>
    <property type="evidence" value="ECO:0007669"/>
    <property type="project" value="UniProtKB-KW"/>
</dbReference>
<feature type="transmembrane region" description="Helical" evidence="11">
    <location>
        <begin position="627"/>
        <end position="646"/>
    </location>
</feature>
<dbReference type="Pfam" id="PF00662">
    <property type="entry name" value="Proton_antipo_N"/>
    <property type="match status" value="1"/>
</dbReference>
<proteinExistence type="predicted"/>
<evidence type="ECO:0000256" key="9">
    <source>
        <dbReference type="RuleBase" id="RU000320"/>
    </source>
</evidence>
<gene>
    <name evidence="16" type="ORF">GGP71_000919</name>
</gene>
<evidence type="ECO:0000256" key="6">
    <source>
        <dbReference type="ARBA" id="ARBA00022989"/>
    </source>
</evidence>
<dbReference type="InterPro" id="IPR050616">
    <property type="entry name" value="CPA3_Na-H_Antiporter_A"/>
</dbReference>
<name>A0A9X2TF25_9BACT</name>
<keyword evidence="2" id="KW-0813">Transport</keyword>
<dbReference type="Pfam" id="PF00361">
    <property type="entry name" value="Proton_antipo_M"/>
    <property type="match status" value="1"/>
</dbReference>
<dbReference type="InterPro" id="IPR001516">
    <property type="entry name" value="Proton_antipo_N"/>
</dbReference>
<evidence type="ECO:0000259" key="13">
    <source>
        <dbReference type="Pfam" id="PF00662"/>
    </source>
</evidence>
<reference evidence="16" key="1">
    <citation type="submission" date="2022-08" db="EMBL/GenBank/DDBJ databases">
        <title>Genomic Encyclopedia of Type Strains, Phase V (KMG-V): Genome sequencing to study the core and pangenomes of soil and plant-associated prokaryotes.</title>
        <authorList>
            <person name="Whitman W."/>
        </authorList>
    </citation>
    <scope>NUCLEOTIDE SEQUENCE</scope>
    <source>
        <strain evidence="16">0</strain>
    </source>
</reference>
<evidence type="ECO:0000256" key="2">
    <source>
        <dbReference type="ARBA" id="ARBA00022448"/>
    </source>
</evidence>
<dbReference type="InterPro" id="IPR001750">
    <property type="entry name" value="ND/Mrp_TM"/>
</dbReference>
<keyword evidence="4" id="KW-1003">Cell membrane</keyword>
<comment type="subcellular location">
    <subcellularLocation>
        <location evidence="1">Cell membrane</location>
        <topology evidence="1">Multi-pass membrane protein</topology>
    </subcellularLocation>
    <subcellularLocation>
        <location evidence="9">Membrane</location>
        <topology evidence="9">Multi-pass membrane protein</topology>
    </subcellularLocation>
</comment>
<sequence length="794" mass="84420">MAILFAVFSGFVLALASPWLTQFTGRATGWVYGLLPAAITGTLATLVGRVAAGETLRVSYAWVPGLDVNLSFYVDGLSLFFALLITGIGTLIYVYAGGYLKGHHHLGRFFSYLSMFMAAMVGLVLADNLITFYIFFELTSFASFVLIGFNHDEAPSRRAAWQALLVTKAGGLALLVGFILMQQATGTFQISAILESGDVIRQHSFYLPIVLLVLAGAFTKSAQFPFYFWLPNAMEAPTPVSAYLHSATMVKAGIYVMARFHPVLSGTDLWMWIVGGIGALTMVLSAWLALQYTDMKAILAYTTIMALGLLTMLLGLGTEVAVEACMVFILVHAFYKAALFMVAGAIDHEVHVRDITKLRGLWTRMPVTGAAAALAALSMAGIPPFFGFVGKELIYKAATHFDPAAVAVTVASVLANVALVASAGLLVIRPFSGEVNDVTEHAHRPAAGLWFGPVVLAVFSVGLGLAPWLLDAAFLGPSAGAVLGASIAPHLALWHGFTLELGLSAVTVAAGVGTYLAWTGLRTNVAFQQFERWLGTGLDRGYDNVVDGLLGVGRWQTNVLQSGVLRRYLTIVLGTTIALVGGAFYHYGFFGGPISVAGVAGHEWVLAILSVVGAFGTLFFRSRIGLITSLGVSGFSIALLFLAFGAPDLAKTQFLIETLTVILVVLILTAVSDVKETLTMGQKVTNGAVAAGMGVVVSGLILAVLKLPFENPMGDYYAQNTYVKGEGHNIVNTILVDFRALDTLGEITVLLVAGFGIYALLRMGTAPDPNAEEEPPPEDASAPIEQPEQTQQVP</sequence>
<dbReference type="NCBIfam" id="NF009287">
    <property type="entry name" value="PRK12647.1"/>
    <property type="match status" value="1"/>
</dbReference>
<keyword evidence="7" id="KW-0406">Ion transport</keyword>
<feature type="domain" description="MrpA C-terminal/MbhE" evidence="15">
    <location>
        <begin position="688"/>
        <end position="763"/>
    </location>
</feature>
<accession>A0A9X2TF25</accession>
<keyword evidence="3" id="KW-0050">Antiport</keyword>
<evidence type="ECO:0000256" key="4">
    <source>
        <dbReference type="ARBA" id="ARBA00022475"/>
    </source>
</evidence>